<sequence>MTMAGSGTDPDETGPRADQDELDEAGSGADEDELGEIEPGADDVELNKSEVELVDSYGAGRPDDWILSSNRDWVLKGNPEKDKLLDCLQRFGKMFKKLKGETPTLHGEIGSDERWSHETSVVGDVQPNDEDGDNDEGSSSQTLKNCGNTRVGNSMSISLFVKDICIIMVTDFNPPLNRLDVSLNDLEYFANAMEEWTEQMGALDMRVAALEQDAVMNKMDALDMRVTALEENPDVNKMEQLDMRVSPLEAYLEKVCEDTDEDVKREENKGKGVKRSVHTLDNNLSRTVTKSKKKKEIFVSGL</sequence>
<dbReference type="EMBL" id="JAAMPC010000007">
    <property type="protein sequence ID" value="KAG2304235.1"/>
    <property type="molecule type" value="Genomic_DNA"/>
</dbReference>
<dbReference type="Proteomes" id="UP000886595">
    <property type="component" value="Unassembled WGS sequence"/>
</dbReference>
<feature type="region of interest" description="Disordered" evidence="1">
    <location>
        <begin position="104"/>
        <end position="145"/>
    </location>
</feature>
<organism evidence="2 3">
    <name type="scientific">Brassica carinata</name>
    <name type="common">Ethiopian mustard</name>
    <name type="synonym">Abyssinian cabbage</name>
    <dbReference type="NCBI Taxonomy" id="52824"/>
    <lineage>
        <taxon>Eukaryota</taxon>
        <taxon>Viridiplantae</taxon>
        <taxon>Streptophyta</taxon>
        <taxon>Embryophyta</taxon>
        <taxon>Tracheophyta</taxon>
        <taxon>Spermatophyta</taxon>
        <taxon>Magnoliopsida</taxon>
        <taxon>eudicotyledons</taxon>
        <taxon>Gunneridae</taxon>
        <taxon>Pentapetalae</taxon>
        <taxon>rosids</taxon>
        <taxon>malvids</taxon>
        <taxon>Brassicales</taxon>
        <taxon>Brassicaceae</taxon>
        <taxon>Brassiceae</taxon>
        <taxon>Brassica</taxon>
    </lineage>
</organism>
<gene>
    <name evidence="2" type="ORF">Bca52824_032886</name>
</gene>
<evidence type="ECO:0000313" key="3">
    <source>
        <dbReference type="Proteomes" id="UP000886595"/>
    </source>
</evidence>
<proteinExistence type="predicted"/>
<dbReference type="AlphaFoldDB" id="A0A8X7SCW0"/>
<feature type="compositionally biased region" description="Acidic residues" evidence="1">
    <location>
        <begin position="127"/>
        <end position="136"/>
    </location>
</feature>
<protein>
    <submittedName>
        <fullName evidence="2">Uncharacterized protein</fullName>
    </submittedName>
</protein>
<name>A0A8X7SCW0_BRACI</name>
<evidence type="ECO:0000256" key="1">
    <source>
        <dbReference type="SAM" id="MobiDB-lite"/>
    </source>
</evidence>
<evidence type="ECO:0000313" key="2">
    <source>
        <dbReference type="EMBL" id="KAG2304235.1"/>
    </source>
</evidence>
<accession>A0A8X7SCW0</accession>
<feature type="compositionally biased region" description="Acidic residues" evidence="1">
    <location>
        <begin position="20"/>
        <end position="44"/>
    </location>
</feature>
<feature type="region of interest" description="Disordered" evidence="1">
    <location>
        <begin position="1"/>
        <end position="47"/>
    </location>
</feature>
<reference evidence="2 3" key="1">
    <citation type="submission" date="2020-02" db="EMBL/GenBank/DDBJ databases">
        <authorList>
            <person name="Ma Q."/>
            <person name="Huang Y."/>
            <person name="Song X."/>
            <person name="Pei D."/>
        </authorList>
    </citation>
    <scope>NUCLEOTIDE SEQUENCE [LARGE SCALE GENOMIC DNA]</scope>
    <source>
        <strain evidence="2">Sxm20200214</strain>
        <tissue evidence="2">Leaf</tissue>
    </source>
</reference>
<comment type="caution">
    <text evidence="2">The sequence shown here is derived from an EMBL/GenBank/DDBJ whole genome shotgun (WGS) entry which is preliminary data.</text>
</comment>
<keyword evidence="3" id="KW-1185">Reference proteome</keyword>